<dbReference type="Gene3D" id="2.40.70.10">
    <property type="entry name" value="Acid Proteases"/>
    <property type="match status" value="1"/>
</dbReference>
<feature type="coiled-coil region" evidence="5">
    <location>
        <begin position="175"/>
        <end position="216"/>
    </location>
</feature>
<keyword evidence="5" id="KW-0175">Coiled coil</keyword>
<dbReference type="Pfam" id="PF13923">
    <property type="entry name" value="zf-C3HC4_2"/>
    <property type="match status" value="1"/>
</dbReference>
<comment type="caution">
    <text evidence="8">The sequence shown here is derived from an EMBL/GenBank/DDBJ whole genome shotgun (WGS) entry which is preliminary data.</text>
</comment>
<name>A0A388K6C2_CHABU</name>
<dbReference type="SMART" id="SM00184">
    <property type="entry name" value="RING"/>
    <property type="match status" value="1"/>
</dbReference>
<dbReference type="CDD" id="cd16531">
    <property type="entry name" value="RING-HC_RING1-like"/>
    <property type="match status" value="1"/>
</dbReference>
<dbReference type="OrthoDB" id="337575at2759"/>
<dbReference type="STRING" id="69332.A0A388K6C2"/>
<dbReference type="AlphaFoldDB" id="A0A388K6C2"/>
<dbReference type="InterPro" id="IPR001841">
    <property type="entry name" value="Znf_RING"/>
</dbReference>
<evidence type="ECO:0000259" key="7">
    <source>
        <dbReference type="PROSITE" id="PS50089"/>
    </source>
</evidence>
<evidence type="ECO:0000256" key="4">
    <source>
        <dbReference type="PROSITE-ProRule" id="PRU00175"/>
    </source>
</evidence>
<evidence type="ECO:0000256" key="5">
    <source>
        <dbReference type="SAM" id="Coils"/>
    </source>
</evidence>
<dbReference type="Gene3D" id="3.30.40.10">
    <property type="entry name" value="Zinc/RING finger domain, C3HC4 (zinc finger)"/>
    <property type="match status" value="1"/>
</dbReference>
<reference evidence="8 9" key="1">
    <citation type="journal article" date="2018" name="Cell">
        <title>The Chara Genome: Secondary Complexity and Implications for Plant Terrestrialization.</title>
        <authorList>
            <person name="Nishiyama T."/>
            <person name="Sakayama H."/>
            <person name="Vries J.D."/>
            <person name="Buschmann H."/>
            <person name="Saint-Marcoux D."/>
            <person name="Ullrich K.K."/>
            <person name="Haas F.B."/>
            <person name="Vanderstraeten L."/>
            <person name="Becker D."/>
            <person name="Lang D."/>
            <person name="Vosolsobe S."/>
            <person name="Rombauts S."/>
            <person name="Wilhelmsson P.K.I."/>
            <person name="Janitza P."/>
            <person name="Kern R."/>
            <person name="Heyl A."/>
            <person name="Rumpler F."/>
            <person name="Villalobos L.I.A.C."/>
            <person name="Clay J.M."/>
            <person name="Skokan R."/>
            <person name="Toyoda A."/>
            <person name="Suzuki Y."/>
            <person name="Kagoshima H."/>
            <person name="Schijlen E."/>
            <person name="Tajeshwar N."/>
            <person name="Catarino B."/>
            <person name="Hetherington A.J."/>
            <person name="Saltykova A."/>
            <person name="Bonnot C."/>
            <person name="Breuninger H."/>
            <person name="Symeonidi A."/>
            <person name="Radhakrishnan G.V."/>
            <person name="Van Nieuwerburgh F."/>
            <person name="Deforce D."/>
            <person name="Chang C."/>
            <person name="Karol K.G."/>
            <person name="Hedrich R."/>
            <person name="Ulvskov P."/>
            <person name="Glockner G."/>
            <person name="Delwiche C.F."/>
            <person name="Petrasek J."/>
            <person name="Van de Peer Y."/>
            <person name="Friml J."/>
            <person name="Beilby M."/>
            <person name="Dolan L."/>
            <person name="Kohara Y."/>
            <person name="Sugano S."/>
            <person name="Fujiyama A."/>
            <person name="Delaux P.-M."/>
            <person name="Quint M."/>
            <person name="TheiBen G."/>
            <person name="Hagemann M."/>
            <person name="Harholt J."/>
            <person name="Dunand C."/>
            <person name="Zachgo S."/>
            <person name="Langdale J."/>
            <person name="Maumus F."/>
            <person name="Straeten D.V.D."/>
            <person name="Gould S.B."/>
            <person name="Rensing S.A."/>
        </authorList>
    </citation>
    <scope>NUCLEOTIDE SEQUENCE [LARGE SCALE GENOMIC DNA]</scope>
    <source>
        <strain evidence="8 9">S276</strain>
    </source>
</reference>
<feature type="domain" description="RING-type" evidence="7">
    <location>
        <begin position="27"/>
        <end position="67"/>
    </location>
</feature>
<organism evidence="8 9">
    <name type="scientific">Chara braunii</name>
    <name type="common">Braun's stonewort</name>
    <dbReference type="NCBI Taxonomy" id="69332"/>
    <lineage>
        <taxon>Eukaryota</taxon>
        <taxon>Viridiplantae</taxon>
        <taxon>Streptophyta</taxon>
        <taxon>Charophyceae</taxon>
        <taxon>Charales</taxon>
        <taxon>Characeae</taxon>
        <taxon>Chara</taxon>
    </lineage>
</organism>
<proteinExistence type="predicted"/>
<feature type="compositionally biased region" description="Basic and acidic residues" evidence="6">
    <location>
        <begin position="571"/>
        <end position="583"/>
    </location>
</feature>
<feature type="region of interest" description="Disordered" evidence="6">
    <location>
        <begin position="129"/>
        <end position="156"/>
    </location>
</feature>
<dbReference type="PANTHER" id="PTHR46537">
    <property type="entry name" value="OS11G0578200 PROTEIN"/>
    <property type="match status" value="1"/>
</dbReference>
<evidence type="ECO:0000256" key="2">
    <source>
        <dbReference type="ARBA" id="ARBA00022771"/>
    </source>
</evidence>
<dbReference type="GO" id="GO:0008270">
    <property type="term" value="F:zinc ion binding"/>
    <property type="evidence" value="ECO:0007669"/>
    <property type="project" value="UniProtKB-KW"/>
</dbReference>
<keyword evidence="1" id="KW-0479">Metal-binding</keyword>
<dbReference type="InterPro" id="IPR013083">
    <property type="entry name" value="Znf_RING/FYVE/PHD"/>
</dbReference>
<keyword evidence="3" id="KW-0862">Zinc</keyword>
<dbReference type="InterPro" id="IPR017907">
    <property type="entry name" value="Znf_RING_CS"/>
</dbReference>
<keyword evidence="9" id="KW-1185">Reference proteome</keyword>
<dbReference type="PROSITE" id="PS00518">
    <property type="entry name" value="ZF_RING_1"/>
    <property type="match status" value="1"/>
</dbReference>
<protein>
    <recommendedName>
        <fullName evidence="7">RING-type domain-containing protein</fullName>
    </recommendedName>
</protein>
<feature type="compositionally biased region" description="Basic residues" evidence="6">
    <location>
        <begin position="556"/>
        <end position="570"/>
    </location>
</feature>
<evidence type="ECO:0000256" key="1">
    <source>
        <dbReference type="ARBA" id="ARBA00022723"/>
    </source>
</evidence>
<evidence type="ECO:0000256" key="3">
    <source>
        <dbReference type="ARBA" id="ARBA00022833"/>
    </source>
</evidence>
<feature type="region of interest" description="Disordered" evidence="6">
    <location>
        <begin position="550"/>
        <end position="583"/>
    </location>
</feature>
<dbReference type="PROSITE" id="PS50089">
    <property type="entry name" value="ZF_RING_2"/>
    <property type="match status" value="1"/>
</dbReference>
<dbReference type="EMBL" id="BFEA01000063">
    <property type="protein sequence ID" value="GBG65600.1"/>
    <property type="molecule type" value="Genomic_DNA"/>
</dbReference>
<dbReference type="InterPro" id="IPR044592">
    <property type="entry name" value="RING1A/B"/>
</dbReference>
<dbReference type="SUPFAM" id="SSF57850">
    <property type="entry name" value="RING/U-box"/>
    <property type="match status" value="1"/>
</dbReference>
<dbReference type="InterPro" id="IPR021109">
    <property type="entry name" value="Peptidase_aspartic_dom_sf"/>
</dbReference>
<dbReference type="Gramene" id="GBG65600">
    <property type="protein sequence ID" value="GBG65600"/>
    <property type="gene ID" value="CBR_g51482"/>
</dbReference>
<evidence type="ECO:0000313" key="8">
    <source>
        <dbReference type="EMBL" id="GBG65600.1"/>
    </source>
</evidence>
<dbReference type="Proteomes" id="UP000265515">
    <property type="component" value="Unassembled WGS sequence"/>
</dbReference>
<keyword evidence="2 4" id="KW-0863">Zinc-finger</keyword>
<accession>A0A388K6C2</accession>
<dbReference type="PANTHER" id="PTHR46537:SF3">
    <property type="entry name" value="E3 UBIQUITIN-PROTEIN LIGASE RING1A"/>
    <property type="match status" value="1"/>
</dbReference>
<feature type="region of interest" description="Disordered" evidence="6">
    <location>
        <begin position="606"/>
        <end position="641"/>
    </location>
</feature>
<sequence length="831" mass="91503">MKAGDPAKSERREMLICLSDLRKETECPICLGIIRKTRTVMECLHRFCRECIDKAMRIGNNECPACRVHCASRRSLRADPNFDSLIAALYPDVDKYEEEELAFRDEDTERNRRLMQMPRAAERRPRICCSGTKPPASISSSSWHFKPSEGNDDATPEEQHKVFLSKLVTRAVYTCNHLQSELEKQHQELAKQHQELENLQRAVRNHKDLHEGATRALDSCVQELEQAAPRPDAGEPSSAASTRQLEERVDHVVAMLGDISTFAAPATISEQLDTLKTEVQQLHQLPDKDGNTSVQKYKMSIFRIEKFDDYTHQDPVPWWEGFTTELRIHFVPEHSYIGALFLNSKGGCEVWLSHLATIHNVQVADLHKKISWEDLTRQWKKRFIVDNAPTLAINCLFSMTQGKTPTREWLTKWQKIVATPDLDLPFLHVRQEFYNRSCAALILALVPAPLMDAGVEVVDLHGYVAKIDREFKTQRYDDIDTPLLYIRIQIEEATCSALIDCGATRNYISQDFMIQERIADTQRRQTEALVKRRSTIPASGGSFAGVRGGDGTFKSLRSRGRTRSKTLGVKRRSEASVDGEREGQLREIGRRTIRRPRIYEEAYLSDSLGGSGGFTEEEEEGDASFGEGGADEADPDFENNIGKRRGASAAAVVASAAAAAAAASAATAAAPAAMSGEGTGTGAAGMGGGASGGNAVMLRPPSTDVGTMLGNSANSGGGGASPGVNNPQPTTSGGNGHSGGLVTWARNGVRSHNRYGGNGNGGGNKLVKSFRAAGLLDALIARRDEEKAYEIHFCMCPLPSFVDTKEEPLAPLERMYLCCAPEIAVFHLRKM</sequence>
<feature type="region of interest" description="Disordered" evidence="6">
    <location>
        <begin position="225"/>
        <end position="244"/>
    </location>
</feature>
<feature type="region of interest" description="Disordered" evidence="6">
    <location>
        <begin position="694"/>
        <end position="743"/>
    </location>
</feature>
<gene>
    <name evidence="8" type="ORF">CBR_g51482</name>
</gene>
<evidence type="ECO:0000313" key="9">
    <source>
        <dbReference type="Proteomes" id="UP000265515"/>
    </source>
</evidence>
<evidence type="ECO:0000256" key="6">
    <source>
        <dbReference type="SAM" id="MobiDB-lite"/>
    </source>
</evidence>